<gene>
    <name evidence="1" type="ORF">PsorP6_012940</name>
</gene>
<proteinExistence type="predicted"/>
<evidence type="ECO:0000313" key="1">
    <source>
        <dbReference type="EMBL" id="KAI9917290.1"/>
    </source>
</evidence>
<evidence type="ECO:0000313" key="2">
    <source>
        <dbReference type="Proteomes" id="UP001163321"/>
    </source>
</evidence>
<name>A0ACC0WEP7_9STRA</name>
<protein>
    <submittedName>
        <fullName evidence="1">Uncharacterized protein</fullName>
    </submittedName>
</protein>
<comment type="caution">
    <text evidence="1">The sequence shown here is derived from an EMBL/GenBank/DDBJ whole genome shotgun (WGS) entry which is preliminary data.</text>
</comment>
<organism evidence="1 2">
    <name type="scientific">Peronosclerospora sorghi</name>
    <dbReference type="NCBI Taxonomy" id="230839"/>
    <lineage>
        <taxon>Eukaryota</taxon>
        <taxon>Sar</taxon>
        <taxon>Stramenopiles</taxon>
        <taxon>Oomycota</taxon>
        <taxon>Peronosporomycetes</taxon>
        <taxon>Peronosporales</taxon>
        <taxon>Peronosporaceae</taxon>
        <taxon>Peronosclerospora</taxon>
    </lineage>
</organism>
<dbReference type="Proteomes" id="UP001163321">
    <property type="component" value="Chromosome 13"/>
</dbReference>
<sequence>MMTQICVVCETIGAKYKCPTCRTPYCSLICCKKHKETPCEPLSVLEKPHEPLIPPSEPVDEDEDENAERLTDEQLSLLLASEEVKKQLANPVIIQTLTKIESSQNKMKMLEMALLDPTFAEFMYRSLDAVK</sequence>
<keyword evidence="2" id="KW-1185">Reference proteome</keyword>
<reference evidence="1 2" key="1">
    <citation type="journal article" date="2022" name="bioRxiv">
        <title>The genome of the oomycete Peronosclerospora sorghi, a cosmopolitan pathogen of maize and sorghum, is inflated with dispersed pseudogenes.</title>
        <authorList>
            <person name="Fletcher K."/>
            <person name="Martin F."/>
            <person name="Isakeit T."/>
            <person name="Cavanaugh K."/>
            <person name="Magill C."/>
            <person name="Michelmore R."/>
        </authorList>
    </citation>
    <scope>NUCLEOTIDE SEQUENCE [LARGE SCALE GENOMIC DNA]</scope>
    <source>
        <strain evidence="1">P6</strain>
    </source>
</reference>
<dbReference type="EMBL" id="CM047592">
    <property type="protein sequence ID" value="KAI9917290.1"/>
    <property type="molecule type" value="Genomic_DNA"/>
</dbReference>
<accession>A0ACC0WEP7</accession>